<evidence type="ECO:0000313" key="2">
    <source>
        <dbReference type="EMBL" id="KAK3910242.1"/>
    </source>
</evidence>
<dbReference type="EMBL" id="JAHWGI010000148">
    <property type="protein sequence ID" value="KAK3910242.1"/>
    <property type="molecule type" value="Genomic_DNA"/>
</dbReference>
<name>A0AAE1GVZ5_9NEOP</name>
<feature type="domain" description="MULE transposase" evidence="1">
    <location>
        <begin position="114"/>
        <end position="191"/>
    </location>
</feature>
<reference evidence="2" key="2">
    <citation type="journal article" date="2023" name="BMC Genomics">
        <title>Pest status, molecular evolution, and epigenetic factors derived from the genome assembly of Frankliniella fusca, a thysanopteran phytovirus vector.</title>
        <authorList>
            <person name="Catto M.A."/>
            <person name="Labadie P.E."/>
            <person name="Jacobson A.L."/>
            <person name="Kennedy G.G."/>
            <person name="Srinivasan R."/>
            <person name="Hunt B.G."/>
        </authorList>
    </citation>
    <scope>NUCLEOTIDE SEQUENCE</scope>
    <source>
        <strain evidence="2">PL_HMW_Pooled</strain>
    </source>
</reference>
<dbReference type="Pfam" id="PF10551">
    <property type="entry name" value="MULE"/>
    <property type="match status" value="1"/>
</dbReference>
<comment type="caution">
    <text evidence="2">The sequence shown here is derived from an EMBL/GenBank/DDBJ whole genome shotgun (WGS) entry which is preliminary data.</text>
</comment>
<protein>
    <recommendedName>
        <fullName evidence="1">MULE transposase domain-containing protein</fullName>
    </recommendedName>
</protein>
<reference evidence="2" key="1">
    <citation type="submission" date="2021-07" db="EMBL/GenBank/DDBJ databases">
        <authorList>
            <person name="Catto M.A."/>
            <person name="Jacobson A."/>
            <person name="Kennedy G."/>
            <person name="Labadie P."/>
            <person name="Hunt B.G."/>
            <person name="Srinivasan R."/>
        </authorList>
    </citation>
    <scope>NUCLEOTIDE SEQUENCE</scope>
    <source>
        <strain evidence="2">PL_HMW_Pooled</strain>
        <tissue evidence="2">Head</tissue>
    </source>
</reference>
<dbReference type="AlphaFoldDB" id="A0AAE1GVZ5"/>
<proteinExistence type="predicted"/>
<organism evidence="2 3">
    <name type="scientific">Frankliniella fusca</name>
    <dbReference type="NCBI Taxonomy" id="407009"/>
    <lineage>
        <taxon>Eukaryota</taxon>
        <taxon>Metazoa</taxon>
        <taxon>Ecdysozoa</taxon>
        <taxon>Arthropoda</taxon>
        <taxon>Hexapoda</taxon>
        <taxon>Insecta</taxon>
        <taxon>Pterygota</taxon>
        <taxon>Neoptera</taxon>
        <taxon>Paraneoptera</taxon>
        <taxon>Thysanoptera</taxon>
        <taxon>Terebrantia</taxon>
        <taxon>Thripoidea</taxon>
        <taxon>Thripidae</taxon>
        <taxon>Frankliniella</taxon>
    </lineage>
</organism>
<dbReference type="Proteomes" id="UP001219518">
    <property type="component" value="Unassembled WGS sequence"/>
</dbReference>
<evidence type="ECO:0000313" key="3">
    <source>
        <dbReference type="Proteomes" id="UP001219518"/>
    </source>
</evidence>
<gene>
    <name evidence="2" type="ORF">KUF71_004116</name>
</gene>
<sequence>MSLNRFDAEVAARVTLPRMRNAMRNARMNNYPDLPASLRDLSRILNDDRFSIITQTDDGADNLYAGSVTAADGSHHVMFASQRLLDILKTSRTLHGDGTKKVVPTGLNANFLAQQVYVILTTWNHHIIPLAWVLMESQTNEAYAAVCQLLAQLIDNDLITERIITDFEPAQRNGWQNTFNVHVQGCLWHLVRAFVDEAKELNLGWFMRNVDEYRRIIRLAGTLALLPRRLMYRGLLLLTEEAMNEGPAFYRRMRPFLKYLNRRWVSHPVRSQWMCVFRSVHRTNNAAESHNKTLKLLMGNHPSIYTFINTLIRLERCALRDSIALEEGRRVSKGRKASAVNNDMRLRRLQDDLNNPRGQIDNAIWNFMRRASAVMRNVFNDAVYNN</sequence>
<dbReference type="InterPro" id="IPR018289">
    <property type="entry name" value="MULE_transposase_dom"/>
</dbReference>
<evidence type="ECO:0000259" key="1">
    <source>
        <dbReference type="Pfam" id="PF10551"/>
    </source>
</evidence>
<keyword evidence="3" id="KW-1185">Reference proteome</keyword>
<accession>A0AAE1GVZ5</accession>